<dbReference type="GO" id="GO:0005829">
    <property type="term" value="C:cytosol"/>
    <property type="evidence" value="ECO:0007669"/>
    <property type="project" value="TreeGrafter"/>
</dbReference>
<dbReference type="InterPro" id="IPR051199">
    <property type="entry name" value="LPS_LOS_Heptosyltrfase"/>
</dbReference>
<accession>A0A3B1E625</accession>
<evidence type="ECO:0000313" key="1">
    <source>
        <dbReference type="EMBL" id="VAY87259.1"/>
    </source>
</evidence>
<dbReference type="SUPFAM" id="SSF53756">
    <property type="entry name" value="UDP-Glycosyltransferase/glycogen phosphorylase"/>
    <property type="match status" value="1"/>
</dbReference>
<name>A0A3B1E625_9ZZZZ</name>
<organism evidence="1">
    <name type="scientific">hydrothermal vent metagenome</name>
    <dbReference type="NCBI Taxonomy" id="652676"/>
    <lineage>
        <taxon>unclassified sequences</taxon>
        <taxon>metagenomes</taxon>
        <taxon>ecological metagenomes</taxon>
    </lineage>
</organism>
<evidence type="ECO:0008006" key="2">
    <source>
        <dbReference type="Google" id="ProtNLM"/>
    </source>
</evidence>
<gene>
    <name evidence="1" type="ORF">MNB_ARC-1_816</name>
</gene>
<dbReference type="GO" id="GO:0008713">
    <property type="term" value="F:ADP-heptose-lipopolysaccharide heptosyltransferase activity"/>
    <property type="evidence" value="ECO:0007669"/>
    <property type="project" value="TreeGrafter"/>
</dbReference>
<proteinExistence type="predicted"/>
<protein>
    <recommendedName>
        <fullName evidence="2">ADP-heptose:LPS heptosyltransferase</fullName>
    </recommendedName>
</protein>
<sequence>MVFFTTKKDFSISQDFNQINLNFQSVQNDINTNNIYLSSILEIEKIGEMQKDILSIIDENKISHFITSKELGASYKGQLNQIVSNSDKMFESSFVDLDTQIKNTNKKSISIAFIGCFGGGIGDLISSIPALRIFVDILKNKFEDINIDIYAHQFISSIYKNTKFFFEKEDYIRDIFTLPISIDKLNKYDFYVDTIFFMQDRKSLCMPIVDLSLYKLGIDCEKIENKLLNISLQEDIFSLVKKYVQQKAQDKMVILFHPKSSTALRSIPDEISCLMLNTLLGDENIFVISVNDINFFKHDRFLDASALSLSLEHFFSFIGSVDFCISSDTSVYHIAGNLNIPSVVFFTSIEPHLRIKYYKNIYPIYLENKDIKNIHNEVRISKDINLGNIFDNFDIVEFTDIINKVKKQIKHKQ</sequence>
<dbReference type="PANTHER" id="PTHR30160">
    <property type="entry name" value="TETRAACYLDISACCHARIDE 4'-KINASE-RELATED"/>
    <property type="match status" value="1"/>
</dbReference>
<dbReference type="Gene3D" id="3.40.50.2000">
    <property type="entry name" value="Glycogen Phosphorylase B"/>
    <property type="match status" value="1"/>
</dbReference>
<dbReference type="GO" id="GO:0009244">
    <property type="term" value="P:lipopolysaccharide core region biosynthetic process"/>
    <property type="evidence" value="ECO:0007669"/>
    <property type="project" value="TreeGrafter"/>
</dbReference>
<dbReference type="EMBL" id="UOYO01000021">
    <property type="protein sequence ID" value="VAY87259.1"/>
    <property type="molecule type" value="Genomic_DNA"/>
</dbReference>
<dbReference type="AlphaFoldDB" id="A0A3B1E625"/>
<reference evidence="1" key="1">
    <citation type="submission" date="2018-10" db="EMBL/GenBank/DDBJ databases">
        <authorList>
            <person name="Aoki K."/>
        </authorList>
    </citation>
    <scope>NUCLEOTIDE SEQUENCE</scope>
</reference>